<keyword evidence="6" id="KW-0865">Zymogen</keyword>
<dbReference type="EC" id="3.4.21.4" evidence="9"/>
<dbReference type="InterPro" id="IPR050430">
    <property type="entry name" value="Peptidase_S1"/>
</dbReference>
<keyword evidence="3" id="KW-0222">Digestion</keyword>
<keyword evidence="5" id="KW-0720">Serine protease</keyword>
<proteinExistence type="inferred from homology"/>
<dbReference type="PANTHER" id="PTHR24276:SF97">
    <property type="entry name" value="GH13245P2-RELATED"/>
    <property type="match status" value="1"/>
</dbReference>
<evidence type="ECO:0000256" key="5">
    <source>
        <dbReference type="ARBA" id="ARBA00022825"/>
    </source>
</evidence>
<dbReference type="InterPro" id="IPR001314">
    <property type="entry name" value="Peptidase_S1A"/>
</dbReference>
<keyword evidence="4" id="KW-0378">Hydrolase</keyword>
<evidence type="ECO:0000313" key="12">
    <source>
        <dbReference type="RefSeq" id="XP_028137085.1"/>
    </source>
</evidence>
<dbReference type="InterPro" id="IPR043504">
    <property type="entry name" value="Peptidase_S1_PA_chymotrypsin"/>
</dbReference>
<evidence type="ECO:0000256" key="4">
    <source>
        <dbReference type="ARBA" id="ARBA00022801"/>
    </source>
</evidence>
<protein>
    <recommendedName>
        <fullName evidence="9">trypsin</fullName>
        <ecNumber evidence="9">3.4.21.4</ecNumber>
    </recommendedName>
</protein>
<dbReference type="InParanoid" id="A0A6P7FWW6"/>
<comment type="similarity">
    <text evidence="1">Belongs to the peptidase S1 family.</text>
</comment>
<dbReference type="CDD" id="cd00190">
    <property type="entry name" value="Tryp_SPc"/>
    <property type="match status" value="1"/>
</dbReference>
<dbReference type="PANTHER" id="PTHR24276">
    <property type="entry name" value="POLYSERASE-RELATED"/>
    <property type="match status" value="1"/>
</dbReference>
<feature type="domain" description="Peptidase S1" evidence="11">
    <location>
        <begin position="29"/>
        <end position="260"/>
    </location>
</feature>
<dbReference type="SMART" id="SM00020">
    <property type="entry name" value="Tryp_SPc"/>
    <property type="match status" value="1"/>
</dbReference>
<dbReference type="PRINTS" id="PR00722">
    <property type="entry name" value="CHYMOTRYPSIN"/>
</dbReference>
<dbReference type="InterPro" id="IPR001254">
    <property type="entry name" value="Trypsin_dom"/>
</dbReference>
<evidence type="ECO:0000256" key="10">
    <source>
        <dbReference type="SAM" id="SignalP"/>
    </source>
</evidence>
<dbReference type="FunCoup" id="A0A6P7FWW6">
    <property type="interactions" value="58"/>
</dbReference>
<comment type="catalytic activity">
    <reaction evidence="8">
        <text>Preferential cleavage: Arg-|-Xaa, Lys-|-Xaa.</text>
        <dbReference type="EC" id="3.4.21.4"/>
    </reaction>
</comment>
<gene>
    <name evidence="12" type="primary">LOC114331664</name>
</gene>
<feature type="signal peptide" evidence="10">
    <location>
        <begin position="1"/>
        <end position="23"/>
    </location>
</feature>
<evidence type="ECO:0000259" key="11">
    <source>
        <dbReference type="PROSITE" id="PS50240"/>
    </source>
</evidence>
<evidence type="ECO:0000256" key="1">
    <source>
        <dbReference type="ARBA" id="ARBA00007664"/>
    </source>
</evidence>
<evidence type="ECO:0000256" key="6">
    <source>
        <dbReference type="ARBA" id="ARBA00023145"/>
    </source>
</evidence>
<evidence type="ECO:0000256" key="2">
    <source>
        <dbReference type="ARBA" id="ARBA00022670"/>
    </source>
</evidence>
<keyword evidence="10" id="KW-0732">Signal</keyword>
<dbReference type="AlphaFoldDB" id="A0A6P7FWW6"/>
<reference evidence="12" key="1">
    <citation type="submission" date="2025-08" db="UniProtKB">
        <authorList>
            <consortium name="RefSeq"/>
        </authorList>
    </citation>
    <scope>IDENTIFICATION</scope>
</reference>
<dbReference type="GO" id="GO:0006508">
    <property type="term" value="P:proteolysis"/>
    <property type="evidence" value="ECO:0007669"/>
    <property type="project" value="UniProtKB-KW"/>
</dbReference>
<keyword evidence="7" id="KW-1015">Disulfide bond</keyword>
<dbReference type="FunFam" id="2.40.10.10:FF:000068">
    <property type="entry name" value="transmembrane protease serine 2"/>
    <property type="match status" value="1"/>
</dbReference>
<feature type="chain" id="PRO_5028011911" description="trypsin" evidence="10">
    <location>
        <begin position="24"/>
        <end position="261"/>
    </location>
</feature>
<dbReference type="Gene3D" id="2.40.10.10">
    <property type="entry name" value="Trypsin-like serine proteases"/>
    <property type="match status" value="1"/>
</dbReference>
<name>A0A6P7FWW6_DIAVI</name>
<accession>A0A6P7FWW6</accession>
<evidence type="ECO:0000256" key="8">
    <source>
        <dbReference type="ARBA" id="ARBA00036320"/>
    </source>
</evidence>
<sequence>MNLKWNTAMLVCLLLFKKNFINAGSHLRIFGGKEASIEDHPWIVSLQNENLGHLCGGSLISEEWVLTAATCFFNLRYPDSIIAGLSNLTSANTTIKIESVQVHEKFRPRRIFDYDIALVKLAEKVTFSDKIQPISLPDQDAEIRVGTQLTVAGWGFTKMPPRPRPYNLEKRKLLSGPASYSDVLMETNVTVVRHCPCMKTIIAAIDKTSGICKGDAGGPLHLNGTLLGIASGIFHICESHYPATYTNVALFRTWIKENAGI</sequence>
<dbReference type="RefSeq" id="XP_028137085.1">
    <property type="nucleotide sequence ID" value="XM_028281284.1"/>
</dbReference>
<keyword evidence="2" id="KW-0645">Protease</keyword>
<dbReference type="GO" id="GO:0007586">
    <property type="term" value="P:digestion"/>
    <property type="evidence" value="ECO:0007669"/>
    <property type="project" value="UniProtKB-KW"/>
</dbReference>
<dbReference type="InterPro" id="IPR009003">
    <property type="entry name" value="Peptidase_S1_PA"/>
</dbReference>
<dbReference type="OrthoDB" id="8440449at2759"/>
<dbReference type="Pfam" id="PF00089">
    <property type="entry name" value="Trypsin"/>
    <property type="match status" value="1"/>
</dbReference>
<dbReference type="PROSITE" id="PS50240">
    <property type="entry name" value="TRYPSIN_DOM"/>
    <property type="match status" value="1"/>
</dbReference>
<organism evidence="12">
    <name type="scientific">Diabrotica virgifera virgifera</name>
    <name type="common">western corn rootworm</name>
    <dbReference type="NCBI Taxonomy" id="50390"/>
    <lineage>
        <taxon>Eukaryota</taxon>
        <taxon>Metazoa</taxon>
        <taxon>Ecdysozoa</taxon>
        <taxon>Arthropoda</taxon>
        <taxon>Hexapoda</taxon>
        <taxon>Insecta</taxon>
        <taxon>Pterygota</taxon>
        <taxon>Neoptera</taxon>
        <taxon>Endopterygota</taxon>
        <taxon>Coleoptera</taxon>
        <taxon>Polyphaga</taxon>
        <taxon>Cucujiformia</taxon>
        <taxon>Chrysomeloidea</taxon>
        <taxon>Chrysomelidae</taxon>
        <taxon>Galerucinae</taxon>
        <taxon>Diabroticina</taxon>
        <taxon>Diabroticites</taxon>
        <taxon>Diabrotica</taxon>
    </lineage>
</organism>
<evidence type="ECO:0000256" key="9">
    <source>
        <dbReference type="ARBA" id="ARBA00038868"/>
    </source>
</evidence>
<dbReference type="SUPFAM" id="SSF50494">
    <property type="entry name" value="Trypsin-like serine proteases"/>
    <property type="match status" value="1"/>
</dbReference>
<evidence type="ECO:0000256" key="7">
    <source>
        <dbReference type="ARBA" id="ARBA00023157"/>
    </source>
</evidence>
<evidence type="ECO:0000256" key="3">
    <source>
        <dbReference type="ARBA" id="ARBA00022757"/>
    </source>
</evidence>
<dbReference type="GO" id="GO:0004252">
    <property type="term" value="F:serine-type endopeptidase activity"/>
    <property type="evidence" value="ECO:0007669"/>
    <property type="project" value="UniProtKB-EC"/>
</dbReference>